<keyword evidence="4" id="KW-0119">Carbohydrate metabolism</keyword>
<name>A0ABS8AJT4_9BACT</name>
<dbReference type="InterPro" id="IPR035992">
    <property type="entry name" value="Ricin_B-like_lectins"/>
</dbReference>
<dbReference type="Gene3D" id="3.20.20.80">
    <property type="entry name" value="Glycosidases"/>
    <property type="match status" value="1"/>
</dbReference>
<keyword evidence="5" id="KW-0326">Glycosidase</keyword>
<dbReference type="CDD" id="cd00161">
    <property type="entry name" value="beta-trefoil_Ricin-like"/>
    <property type="match status" value="1"/>
</dbReference>
<dbReference type="NCBIfam" id="TIGR04183">
    <property type="entry name" value="Por_Secre_tail"/>
    <property type="match status" value="1"/>
</dbReference>
<dbReference type="EMBL" id="JAJADQ010000009">
    <property type="protein sequence ID" value="MCB2379239.1"/>
    <property type="molecule type" value="Genomic_DNA"/>
</dbReference>
<keyword evidence="7" id="KW-0732">Signal</keyword>
<comment type="caution">
    <text evidence="9">The sequence shown here is derived from an EMBL/GenBank/DDBJ whole genome shotgun (WGS) entry which is preliminary data.</text>
</comment>
<evidence type="ECO:0000256" key="6">
    <source>
        <dbReference type="ARBA" id="ARBA00023326"/>
    </source>
</evidence>
<feature type="domain" description="Ricin B lectin" evidence="8">
    <location>
        <begin position="467"/>
        <end position="604"/>
    </location>
</feature>
<dbReference type="PANTHER" id="PTHR31297:SF41">
    <property type="entry name" value="ENDOGLUCANASE, PUTATIVE (AFU_ORTHOLOGUE AFUA_5G01830)-RELATED"/>
    <property type="match status" value="1"/>
</dbReference>
<dbReference type="Pfam" id="PF00150">
    <property type="entry name" value="Cellulase"/>
    <property type="match status" value="1"/>
</dbReference>
<keyword evidence="10" id="KW-1185">Reference proteome</keyword>
<sequence length="705" mass="78186">MNKTTLLAGPVRRLRNLLVLAAGLSLAEPATAQSFLRADGQRIVNASNQEVILNGMNLGNWGVQEGYMMKYNWDGIGGKKTQGMVKRSLYNAGMSEAAIETFYQNYRNNFITKPDLDYIASKGFNCVRLPLHYELFLTPAQRAVRTKVMLGTVSYDSYVSQLTSWYNANQLFTDPNNMEALRMIDNTLAWAQANNMYVVLDMHAVPGSQGTDANIADQIVANDLWNRQINQDVLDRLWRFVSNRYKNDARVAMYDLINEPNNYPSNQKIHDVYQRLITSIRGQGDNHLILLEGNGWGNDYNYMEPFTFPNRSNLVYNSHRYSGDTYLMDNGVNSTGGNANNIRFIGDLRNFRSTHNVPVWIGETGENTDTWMRDAARNLNSVGIGWCHWTYKRFEDRSNPAFMHINPPYVVDGPAGLNQALINIQWANCVPNTTVAAVSPNQNGIVNYPGGGNYNGTGSTPSGPAIGRIYQISSKNGGKTMEISANSTANGGRVQQWGWANTASQKWKLVDAGSGYVRIVNLNSNKSLDVAGPSTADGALTHQWDWLSQDSQYWQIISNGDGTYRILNKYSGKALDVSNNSTADGAAIHQWTYGGGNNQRWYFSDQGAARTTLATAGSATDARLQLYPTTVDASLAFEYTADQAATVALRLVDMLGKTVLQRPETAVRTGLNSFRLSVATLPAGVYVLRLDTPEGQLQRRLVISH</sequence>
<comment type="similarity">
    <text evidence="1">Belongs to the glycosyl hydrolase 5 (cellulase A) family.</text>
</comment>
<keyword evidence="6" id="KW-0624">Polysaccharide degradation</keyword>
<evidence type="ECO:0000256" key="7">
    <source>
        <dbReference type="SAM" id="SignalP"/>
    </source>
</evidence>
<proteinExistence type="inferred from homology"/>
<evidence type="ECO:0000313" key="10">
    <source>
        <dbReference type="Proteomes" id="UP001165297"/>
    </source>
</evidence>
<dbReference type="InterPro" id="IPR001547">
    <property type="entry name" value="Glyco_hydro_5"/>
</dbReference>
<dbReference type="SMART" id="SM00458">
    <property type="entry name" value="RICIN"/>
    <property type="match status" value="1"/>
</dbReference>
<feature type="chain" id="PRO_5047449216" evidence="7">
    <location>
        <begin position="33"/>
        <end position="705"/>
    </location>
</feature>
<keyword evidence="2" id="KW-0378">Hydrolase</keyword>
<dbReference type="InterPro" id="IPR026444">
    <property type="entry name" value="Secre_tail"/>
</dbReference>
<evidence type="ECO:0000259" key="8">
    <source>
        <dbReference type="SMART" id="SM00458"/>
    </source>
</evidence>
<feature type="signal peptide" evidence="7">
    <location>
        <begin position="1"/>
        <end position="32"/>
    </location>
</feature>
<dbReference type="Pfam" id="PF14200">
    <property type="entry name" value="RicinB_lectin_2"/>
    <property type="match status" value="2"/>
</dbReference>
<dbReference type="InterPro" id="IPR017853">
    <property type="entry name" value="GH"/>
</dbReference>
<dbReference type="SUPFAM" id="SSF51445">
    <property type="entry name" value="(Trans)glycosidases"/>
    <property type="match status" value="1"/>
</dbReference>
<evidence type="ECO:0000256" key="2">
    <source>
        <dbReference type="ARBA" id="ARBA00022801"/>
    </source>
</evidence>
<dbReference type="InterPro" id="IPR050386">
    <property type="entry name" value="Glycosyl_hydrolase_5"/>
</dbReference>
<dbReference type="PROSITE" id="PS50231">
    <property type="entry name" value="RICIN_B_LECTIN"/>
    <property type="match status" value="1"/>
</dbReference>
<accession>A0ABS8AJT4</accession>
<evidence type="ECO:0000256" key="4">
    <source>
        <dbReference type="ARBA" id="ARBA00023277"/>
    </source>
</evidence>
<reference evidence="9" key="1">
    <citation type="submission" date="2021-10" db="EMBL/GenBank/DDBJ databases">
        <authorList>
            <person name="Dean J.D."/>
            <person name="Kim M.K."/>
            <person name="Newey C.N."/>
            <person name="Stoker T.S."/>
            <person name="Thompson D.W."/>
            <person name="Grose J.H."/>
        </authorList>
    </citation>
    <scope>NUCLEOTIDE SEQUENCE</scope>
    <source>
        <strain evidence="9">BT635</strain>
    </source>
</reference>
<dbReference type="Gene3D" id="2.80.10.50">
    <property type="match status" value="2"/>
</dbReference>
<dbReference type="InterPro" id="IPR000772">
    <property type="entry name" value="Ricin_B_lectin"/>
</dbReference>
<evidence type="ECO:0000256" key="1">
    <source>
        <dbReference type="ARBA" id="ARBA00005641"/>
    </source>
</evidence>
<organism evidence="9 10">
    <name type="scientific">Hymenobacter nitidus</name>
    <dbReference type="NCBI Taxonomy" id="2880929"/>
    <lineage>
        <taxon>Bacteria</taxon>
        <taxon>Pseudomonadati</taxon>
        <taxon>Bacteroidota</taxon>
        <taxon>Cytophagia</taxon>
        <taxon>Cytophagales</taxon>
        <taxon>Hymenobacteraceae</taxon>
        <taxon>Hymenobacter</taxon>
    </lineage>
</organism>
<keyword evidence="3" id="KW-0136">Cellulose degradation</keyword>
<dbReference type="Proteomes" id="UP001165297">
    <property type="component" value="Unassembled WGS sequence"/>
</dbReference>
<dbReference type="SUPFAM" id="SSF50370">
    <property type="entry name" value="Ricin B-like lectins"/>
    <property type="match status" value="1"/>
</dbReference>
<protein>
    <submittedName>
        <fullName evidence="9">RICIN domain-containing protein</fullName>
    </submittedName>
</protein>
<dbReference type="PANTHER" id="PTHR31297">
    <property type="entry name" value="GLUCAN ENDO-1,6-BETA-GLUCOSIDASE B"/>
    <property type="match status" value="1"/>
</dbReference>
<evidence type="ECO:0000313" key="9">
    <source>
        <dbReference type="EMBL" id="MCB2379239.1"/>
    </source>
</evidence>
<gene>
    <name evidence="9" type="ORF">LGH70_16695</name>
</gene>
<evidence type="ECO:0000256" key="3">
    <source>
        <dbReference type="ARBA" id="ARBA00023001"/>
    </source>
</evidence>
<dbReference type="RefSeq" id="WP_226187874.1">
    <property type="nucleotide sequence ID" value="NZ_JAJADQ010000009.1"/>
</dbReference>
<evidence type="ECO:0000256" key="5">
    <source>
        <dbReference type="ARBA" id="ARBA00023295"/>
    </source>
</evidence>